<feature type="domain" description="Nicotinate/nicotinamide phosphoribosyltransferase" evidence="10">
    <location>
        <begin position="184"/>
        <end position="415"/>
    </location>
</feature>
<dbReference type="OrthoDB" id="193380at2759"/>
<dbReference type="InterPro" id="IPR036068">
    <property type="entry name" value="Nicotinate_pribotase-like_C"/>
</dbReference>
<dbReference type="PANTHER" id="PTHR43816:SF1">
    <property type="entry name" value="NICOTINAMIDE PHOSPHORIBOSYLTRANSFERASE"/>
    <property type="match status" value="1"/>
</dbReference>
<accession>A0A2T9Y7T6</accession>
<keyword evidence="2" id="KW-0662">Pyridine nucleotide biosynthesis</keyword>
<evidence type="ECO:0000256" key="3">
    <source>
        <dbReference type="ARBA" id="ARBA00022676"/>
    </source>
</evidence>
<feature type="binding site" evidence="9">
    <location>
        <begin position="341"/>
        <end position="342"/>
    </location>
    <ligand>
        <name>beta-nicotinamide D-ribonucleotide</name>
        <dbReference type="ChEBI" id="CHEBI:14649"/>
    </ligand>
</feature>
<dbReference type="PANTHER" id="PTHR43816">
    <property type="entry name" value="NICOTINAMIDE PHOSPHORIBOSYLTRANSFERASE"/>
    <property type="match status" value="1"/>
</dbReference>
<keyword evidence="3" id="KW-0328">Glycosyltransferase</keyword>
<comment type="pathway">
    <text evidence="5">Cofactor biosynthesis; NAD(+) biosynthesis; nicotinamide D-ribonucleotide from 5-phospho-alpha-D-ribose 1-diphosphate and nicotinamide: step 1/1.</text>
</comment>
<feature type="binding site" evidence="9">
    <location>
        <position position="300"/>
    </location>
    <ligand>
        <name>diphosphate</name>
        <dbReference type="ChEBI" id="CHEBI:33019"/>
    </ligand>
</feature>
<proteinExistence type="inferred from homology"/>
<evidence type="ECO:0000256" key="4">
    <source>
        <dbReference type="ARBA" id="ARBA00022679"/>
    </source>
</evidence>
<dbReference type="SUPFAM" id="SSF51690">
    <property type="entry name" value="Nicotinate/Quinolinate PRTase C-terminal domain-like"/>
    <property type="match status" value="1"/>
</dbReference>
<dbReference type="Pfam" id="PF04095">
    <property type="entry name" value="NAPRTase"/>
    <property type="match status" value="1"/>
</dbReference>
<feature type="binding site" evidence="9">
    <location>
        <position position="372"/>
    </location>
    <ligand>
        <name>beta-nicotinamide D-ribonucleotide</name>
        <dbReference type="ChEBI" id="CHEBI:14649"/>
    </ligand>
</feature>
<evidence type="ECO:0000259" key="11">
    <source>
        <dbReference type="Pfam" id="PF18127"/>
    </source>
</evidence>
<evidence type="ECO:0000259" key="10">
    <source>
        <dbReference type="Pfam" id="PF04095"/>
    </source>
</evidence>
<dbReference type="UniPathway" id="UPA00253"/>
<evidence type="ECO:0000256" key="7">
    <source>
        <dbReference type="ARBA" id="ARBA00035036"/>
    </source>
</evidence>
<dbReference type="PIRSF" id="PIRSF005943">
    <property type="entry name" value="NMPRT"/>
    <property type="match status" value="1"/>
</dbReference>
<dbReference type="GO" id="GO:0047280">
    <property type="term" value="F:nicotinamide phosphoribosyltransferase activity"/>
    <property type="evidence" value="ECO:0007669"/>
    <property type="project" value="UniProtKB-EC"/>
</dbReference>
<feature type="binding site" evidence="9">
    <location>
        <begin position="300"/>
        <end position="302"/>
    </location>
    <ligand>
        <name>beta-nicotinamide D-ribonucleotide</name>
        <dbReference type="ChEBI" id="CHEBI:14649"/>
    </ligand>
</feature>
<gene>
    <name evidence="12" type="ORF">BB559_005596</name>
</gene>
<dbReference type="NCBIfam" id="NF006629">
    <property type="entry name" value="PRK09198.1"/>
    <property type="match status" value="1"/>
</dbReference>
<feature type="binding site" evidence="9">
    <location>
        <position position="380"/>
    </location>
    <ligand>
        <name>beta-nicotinamide D-ribonucleotide</name>
        <dbReference type="ChEBI" id="CHEBI:14649"/>
    </ligand>
</feature>
<dbReference type="InterPro" id="IPR013785">
    <property type="entry name" value="Aldolase_TIM"/>
</dbReference>
<name>A0A2T9Y7T6_9FUNG</name>
<reference evidence="12 13" key="1">
    <citation type="journal article" date="2018" name="MBio">
        <title>Comparative Genomics Reveals the Core Gene Toolbox for the Fungus-Insect Symbiosis.</title>
        <authorList>
            <person name="Wang Y."/>
            <person name="Stata M."/>
            <person name="Wang W."/>
            <person name="Stajich J.E."/>
            <person name="White M.M."/>
            <person name="Moncalvo J.M."/>
        </authorList>
    </citation>
    <scope>NUCLEOTIDE SEQUENCE [LARGE SCALE GENOMIC DNA]</scope>
    <source>
        <strain evidence="12 13">AUS-77-4</strain>
    </source>
</reference>
<dbReference type="Proteomes" id="UP000245699">
    <property type="component" value="Unassembled WGS sequence"/>
</dbReference>
<evidence type="ECO:0000256" key="2">
    <source>
        <dbReference type="ARBA" id="ARBA00022642"/>
    </source>
</evidence>
<feature type="binding site" evidence="9">
    <location>
        <position position="241"/>
    </location>
    <ligand>
        <name>diphosphate</name>
        <dbReference type="ChEBI" id="CHEBI:33019"/>
    </ligand>
</feature>
<comment type="caution">
    <text evidence="12">The sequence shown here is derived from an EMBL/GenBank/DDBJ whole genome shotgun (WGS) entry which is preliminary data.</text>
</comment>
<keyword evidence="4" id="KW-0808">Transferase</keyword>
<feature type="binding site" evidence="9">
    <location>
        <position position="214"/>
    </location>
    <ligand>
        <name>beta-nicotinamide D-ribonucleotide</name>
        <dbReference type="ChEBI" id="CHEBI:14649"/>
    </ligand>
</feature>
<dbReference type="InterPro" id="IPR041525">
    <property type="entry name" value="N/Namide_PRibTrfase"/>
</dbReference>
<dbReference type="InterPro" id="IPR041529">
    <property type="entry name" value="DUF5598"/>
</dbReference>
<evidence type="ECO:0000256" key="1">
    <source>
        <dbReference type="ARBA" id="ARBA00010897"/>
    </source>
</evidence>
<evidence type="ECO:0000256" key="6">
    <source>
        <dbReference type="ARBA" id="ARBA00035024"/>
    </source>
</evidence>
<feature type="domain" description="Nicotinamide phosphoribosyltransferase N-terminal" evidence="11">
    <location>
        <begin position="11"/>
        <end position="110"/>
    </location>
</feature>
<protein>
    <recommendedName>
        <fullName evidence="7">Nicotinamide phosphoribosyltransferase</fullName>
        <ecNumber evidence="6">2.4.2.12</ecNumber>
    </recommendedName>
</protein>
<comment type="similarity">
    <text evidence="1">Belongs to the NAPRTase family.</text>
</comment>
<dbReference type="Pfam" id="PF18127">
    <property type="entry name" value="NAMPT_N"/>
    <property type="match status" value="1"/>
</dbReference>
<feature type="binding site" evidence="9">
    <location>
        <position position="191"/>
    </location>
    <ligand>
        <name>diphosphate</name>
        <dbReference type="ChEBI" id="CHEBI:33019"/>
    </ligand>
</feature>
<evidence type="ECO:0000256" key="5">
    <source>
        <dbReference type="ARBA" id="ARBA00035007"/>
    </source>
</evidence>
<dbReference type="STRING" id="61424.A0A2T9Y7T6"/>
<sequence length="510" mass="57147">MSGFMGLPLPMMADAYKMSHFPLYPESSEMSAYGEFRTSYEKDAEDHRIVFYGIRYIIQNYVSKKWTMQDIEKTEIFLNTFNLMGTPFPFPKTLFQKFVSENNGYFPVKIEALPEGTVIYPHVPVFQISAQNEYSSLVTFLETVITMVWYPSTVATLSRRAKHSIAQYFDETVDSTNQFLLSSRLQDFGFRGCTSLEQSIIGGCAHLVNFEGTDTLSAAYYAQFELNNGKPVSSSIPATEHSVMTAYPTELEALKKTIEVYGHGMISIVMDSYDYANCLNNLLPSVAALKLEKGGFLVIRPDSGDYVEAVIMGLEAGERVFGTTTNNKGYKVINGCSVIQGDGISPESLKKILEAVKAKKFSAENVVFGMGGGLLQKVNRDTMSFATKLSMIMKKDGTRRDIMKTPKTDSGKISLPGSLMVFADTDDNNIPKVYPKYEISSGNKLRSYPGKSNLLQVVYNNGPISDFEWDNFDTIRNRVEEQWNSLPPKAQVISKELEELRKVVSKHLNQ</sequence>
<evidence type="ECO:0000313" key="12">
    <source>
        <dbReference type="EMBL" id="PVU88375.1"/>
    </source>
</evidence>
<organism evidence="12 13">
    <name type="scientific">Furculomyces boomerangus</name>
    <dbReference type="NCBI Taxonomy" id="61424"/>
    <lineage>
        <taxon>Eukaryota</taxon>
        <taxon>Fungi</taxon>
        <taxon>Fungi incertae sedis</taxon>
        <taxon>Zoopagomycota</taxon>
        <taxon>Kickxellomycotina</taxon>
        <taxon>Harpellomycetes</taxon>
        <taxon>Harpellales</taxon>
        <taxon>Harpellaceae</taxon>
        <taxon>Furculomyces</taxon>
    </lineage>
</organism>
<dbReference type="Gene3D" id="3.20.20.70">
    <property type="entry name" value="Aldolase class I"/>
    <property type="match status" value="1"/>
</dbReference>
<dbReference type="GO" id="GO:0009435">
    <property type="term" value="P:NAD+ biosynthetic process"/>
    <property type="evidence" value="ECO:0007669"/>
    <property type="project" value="UniProtKB-UniPathway"/>
</dbReference>
<evidence type="ECO:0000313" key="13">
    <source>
        <dbReference type="Proteomes" id="UP000245699"/>
    </source>
</evidence>
<dbReference type="AlphaFoldDB" id="A0A2T9Y7T6"/>
<comment type="catalytic activity">
    <reaction evidence="8">
        <text>beta-nicotinamide D-ribonucleotide + diphosphate = 5-phospho-alpha-D-ribose 1-diphosphate + nicotinamide + H(+)</text>
        <dbReference type="Rhea" id="RHEA:16149"/>
        <dbReference type="ChEBI" id="CHEBI:14649"/>
        <dbReference type="ChEBI" id="CHEBI:15378"/>
        <dbReference type="ChEBI" id="CHEBI:17154"/>
        <dbReference type="ChEBI" id="CHEBI:33019"/>
        <dbReference type="ChEBI" id="CHEBI:58017"/>
        <dbReference type="EC" id="2.4.2.12"/>
    </reaction>
    <physiologicalReaction direction="right-to-left" evidence="8">
        <dbReference type="Rhea" id="RHEA:16151"/>
    </physiologicalReaction>
</comment>
<dbReference type="EC" id="2.4.2.12" evidence="6"/>
<dbReference type="InterPro" id="IPR016471">
    <property type="entry name" value="Nicotinamide_PRibTrfase"/>
</dbReference>
<keyword evidence="13" id="KW-1185">Reference proteome</keyword>
<dbReference type="EMBL" id="MBFT01000632">
    <property type="protein sequence ID" value="PVU88375.1"/>
    <property type="molecule type" value="Genomic_DNA"/>
</dbReference>
<evidence type="ECO:0000256" key="9">
    <source>
        <dbReference type="PIRSR" id="PIRSR005943-1"/>
    </source>
</evidence>
<evidence type="ECO:0000256" key="8">
    <source>
        <dbReference type="ARBA" id="ARBA00047835"/>
    </source>
</evidence>